<gene>
    <name evidence="1" type="ORF">JOD01_001900</name>
</gene>
<dbReference type="EMBL" id="JAFBEB010000005">
    <property type="protein sequence ID" value="MBM7590296.1"/>
    <property type="molecule type" value="Genomic_DNA"/>
</dbReference>
<proteinExistence type="predicted"/>
<accession>A0A939BV49</accession>
<keyword evidence="2" id="KW-1185">Reference proteome</keyword>
<protein>
    <recommendedName>
        <fullName evidence="3">ATP-grasp domain-containing protein</fullName>
    </recommendedName>
</protein>
<organism evidence="1 2">
    <name type="scientific">Brevibacillus fulvus</name>
    <dbReference type="NCBI Taxonomy" id="1125967"/>
    <lineage>
        <taxon>Bacteria</taxon>
        <taxon>Bacillati</taxon>
        <taxon>Bacillota</taxon>
        <taxon>Bacilli</taxon>
        <taxon>Bacillales</taxon>
        <taxon>Paenibacillaceae</taxon>
        <taxon>Brevibacillus</taxon>
    </lineage>
</organism>
<evidence type="ECO:0000313" key="2">
    <source>
        <dbReference type="Proteomes" id="UP000717624"/>
    </source>
</evidence>
<dbReference type="AlphaFoldDB" id="A0A939BV49"/>
<name>A0A939BV49_9BACL</name>
<dbReference type="SUPFAM" id="SSF56059">
    <property type="entry name" value="Glutathione synthetase ATP-binding domain-like"/>
    <property type="match status" value="1"/>
</dbReference>
<sequence>METRYKIIPSRRRSNAMVVHPETAANWGIEAAGRMTLRYGLASLPVKVGFSSKVERNEILLSAEMVNRLRIPLSNQFDVIYKNGKIRIGPVIGFLITHSARDFSKNLRILNDYVRLYDQIGGTIMAFCLENVNRKRRTIRGAVYNPRTKRWVRGVYGYPSSFFIRSKMIPRDYKIHFQRVLGKAFFNNFTFDKWRMQQILLTGGLRRNLPPSQLYRNPEQVGVLLRRYGSLYIKPIWGSRGRSVIRVSRRSRQLLVKYRKNNQNQTVLFTSYRKLGDFLGRLLTPSQYIIQKAIPLLSYRKRIIDFRNIMVKNGRRQWEEVALIARFGAPNSVVSNISAGGSAERGEDTLRRMFRLTPDELQHFRERISRLSFRVARCLDEVGVNCGNMGVDIGVDANGHLWILEIQHNNPDPTLALDAQETGVYIKILLNHLLYLKYLAGFETKEGEDE</sequence>
<dbReference type="RefSeq" id="WP_204518048.1">
    <property type="nucleotide sequence ID" value="NZ_BAABIN010000020.1"/>
</dbReference>
<dbReference type="InterPro" id="IPR026838">
    <property type="entry name" value="YheC/D"/>
</dbReference>
<evidence type="ECO:0000313" key="1">
    <source>
        <dbReference type="EMBL" id="MBM7590296.1"/>
    </source>
</evidence>
<comment type="caution">
    <text evidence="1">The sequence shown here is derived from an EMBL/GenBank/DDBJ whole genome shotgun (WGS) entry which is preliminary data.</text>
</comment>
<evidence type="ECO:0008006" key="3">
    <source>
        <dbReference type="Google" id="ProtNLM"/>
    </source>
</evidence>
<reference evidence="1" key="1">
    <citation type="submission" date="2021-01" db="EMBL/GenBank/DDBJ databases">
        <title>Genomic Encyclopedia of Type Strains, Phase IV (KMG-IV): sequencing the most valuable type-strain genomes for metagenomic binning, comparative biology and taxonomic classification.</title>
        <authorList>
            <person name="Goeker M."/>
        </authorList>
    </citation>
    <scope>NUCLEOTIDE SEQUENCE</scope>
    <source>
        <strain evidence="1">DSM 25523</strain>
    </source>
</reference>
<dbReference type="Pfam" id="PF14398">
    <property type="entry name" value="ATPgrasp_YheCD"/>
    <property type="match status" value="1"/>
</dbReference>
<dbReference type="Proteomes" id="UP000717624">
    <property type="component" value="Unassembled WGS sequence"/>
</dbReference>